<organism evidence="1 2">
    <name type="scientific">Pyrobaculum neutrophilum (strain DSM 2338 / JCM 9278 / NBRC 100436 / V24Sta)</name>
    <name type="common">Thermoproteus neutrophilus</name>
    <dbReference type="NCBI Taxonomy" id="444157"/>
    <lineage>
        <taxon>Archaea</taxon>
        <taxon>Thermoproteota</taxon>
        <taxon>Thermoprotei</taxon>
        <taxon>Thermoproteales</taxon>
        <taxon>Thermoproteaceae</taxon>
        <taxon>Pyrobaculum</taxon>
    </lineage>
</organism>
<name>B1YBP8_PYRNV</name>
<dbReference type="HOGENOM" id="CLU_178224_0_0_2"/>
<proteinExistence type="predicted"/>
<protein>
    <submittedName>
        <fullName evidence="1">Uncharacterized protein</fullName>
    </submittedName>
</protein>
<dbReference type="eggNOG" id="arCOG05435">
    <property type="taxonomic scope" value="Archaea"/>
</dbReference>
<evidence type="ECO:0000313" key="2">
    <source>
        <dbReference type="Proteomes" id="UP000001694"/>
    </source>
</evidence>
<dbReference type="Proteomes" id="UP000001694">
    <property type="component" value="Chromosome"/>
</dbReference>
<dbReference type="GeneID" id="6165011"/>
<dbReference type="RefSeq" id="WP_012351269.1">
    <property type="nucleotide sequence ID" value="NC_010525.1"/>
</dbReference>
<dbReference type="EMBL" id="CP001014">
    <property type="protein sequence ID" value="ACB40850.1"/>
    <property type="molecule type" value="Genomic_DNA"/>
</dbReference>
<dbReference type="AlphaFoldDB" id="B1YBP8"/>
<dbReference type="KEGG" id="tne:Tneu_1935"/>
<gene>
    <name evidence="1" type="ordered locus">Tneu_1935</name>
</gene>
<evidence type="ECO:0000313" key="1">
    <source>
        <dbReference type="EMBL" id="ACB40850.1"/>
    </source>
</evidence>
<accession>B1YBP8</accession>
<keyword evidence="2" id="KW-1185">Reference proteome</keyword>
<reference evidence="1" key="1">
    <citation type="submission" date="2008-03" db="EMBL/GenBank/DDBJ databases">
        <title>Complete sequence of Thermoproteus neutrophilus V24Sta.</title>
        <authorList>
            <consortium name="US DOE Joint Genome Institute"/>
            <person name="Copeland A."/>
            <person name="Lucas S."/>
            <person name="Lapidus A."/>
            <person name="Glavina del Rio T."/>
            <person name="Dalin E."/>
            <person name="Tice H."/>
            <person name="Bruce D."/>
            <person name="Goodwin L."/>
            <person name="Pitluck S."/>
            <person name="Sims D."/>
            <person name="Brettin T."/>
            <person name="Detter J.C."/>
            <person name="Han C."/>
            <person name="Kuske C.R."/>
            <person name="Schmutz J."/>
            <person name="Larimer F."/>
            <person name="Land M."/>
            <person name="Hauser L."/>
            <person name="Kyrpides N."/>
            <person name="Mikhailova N."/>
            <person name="Biddle J.F."/>
            <person name="Zhang Z."/>
            <person name="Fitz-Gibbon S.T."/>
            <person name="Lowe T.M."/>
            <person name="Saltikov C."/>
            <person name="House C.H."/>
            <person name="Richardson P."/>
        </authorList>
    </citation>
    <scope>NUCLEOTIDE SEQUENCE [LARGE SCALE GENOMIC DNA]</scope>
    <source>
        <strain evidence="1">V24Sta</strain>
    </source>
</reference>
<sequence>MEINWDVNFIAMYTHYVRFSPVGEYLRLVILRRLSQGPARVEEVDQLAESAVRKIGVKYNWRVWPELLKREVVVRDGVVELTRVGRWMLEQTGEEVAEYVKKTLGVSLS</sequence>